<dbReference type="PANTHER" id="PTHR11351:SF31">
    <property type="entry name" value="DESATURASE 1, ISOFORM A-RELATED"/>
    <property type="match status" value="1"/>
</dbReference>
<evidence type="ECO:0000256" key="3">
    <source>
        <dbReference type="ARBA" id="ARBA00022516"/>
    </source>
</evidence>
<dbReference type="SUPFAM" id="SSF55856">
    <property type="entry name" value="Cytochrome b5-like heme/steroid binding domain"/>
    <property type="match status" value="1"/>
</dbReference>
<evidence type="ECO:0000256" key="12">
    <source>
        <dbReference type="ARBA" id="ARBA00023136"/>
    </source>
</evidence>
<reference evidence="17" key="1">
    <citation type="submission" date="2022-12" db="EMBL/GenBank/DDBJ databases">
        <authorList>
            <person name="Petersen C."/>
        </authorList>
    </citation>
    <scope>NUCLEOTIDE SEQUENCE</scope>
    <source>
        <strain evidence="17">IBT 35675</strain>
    </source>
</reference>
<evidence type="ECO:0000256" key="14">
    <source>
        <dbReference type="PIRNR" id="PIRNR000345"/>
    </source>
</evidence>
<keyword evidence="13 14" id="KW-0275">Fatty acid biosynthesis</keyword>
<reference evidence="17" key="2">
    <citation type="journal article" date="2023" name="IMA Fungus">
        <title>Comparative genomic study of the Penicillium genus elucidates a diverse pangenome and 15 lateral gene transfer events.</title>
        <authorList>
            <person name="Petersen C."/>
            <person name="Sorensen T."/>
            <person name="Nielsen M.R."/>
            <person name="Sondergaard T.E."/>
            <person name="Sorensen J.L."/>
            <person name="Fitzpatrick D.A."/>
            <person name="Frisvad J.C."/>
            <person name="Nielsen K.L."/>
        </authorList>
    </citation>
    <scope>NUCLEOTIDE SEQUENCE</scope>
    <source>
        <strain evidence="17">IBT 35675</strain>
    </source>
</reference>
<dbReference type="GO" id="GO:0006636">
    <property type="term" value="P:unsaturated fatty acid biosynthetic process"/>
    <property type="evidence" value="ECO:0007669"/>
    <property type="project" value="UniProtKB-UniRule"/>
</dbReference>
<comment type="catalytic activity">
    <reaction evidence="14">
        <text>octadecanoyl-CoA + 2 Fe(II)-[cytochrome b5] + O2 + 2 H(+) = (9Z)-octadecenoyl-CoA + 2 Fe(III)-[cytochrome b5] + 2 H2O</text>
        <dbReference type="Rhea" id="RHEA:19721"/>
        <dbReference type="Rhea" id="RHEA-COMP:10438"/>
        <dbReference type="Rhea" id="RHEA-COMP:10439"/>
        <dbReference type="ChEBI" id="CHEBI:15377"/>
        <dbReference type="ChEBI" id="CHEBI:15378"/>
        <dbReference type="ChEBI" id="CHEBI:15379"/>
        <dbReference type="ChEBI" id="CHEBI:29033"/>
        <dbReference type="ChEBI" id="CHEBI:29034"/>
        <dbReference type="ChEBI" id="CHEBI:57387"/>
        <dbReference type="ChEBI" id="CHEBI:57394"/>
        <dbReference type="EC" id="1.14.19.1"/>
    </reaction>
</comment>
<keyword evidence="7 14" id="KW-0276">Fatty acid metabolism</keyword>
<dbReference type="InterPro" id="IPR001199">
    <property type="entry name" value="Cyt_B5-like_heme/steroid-bd"/>
</dbReference>
<evidence type="ECO:0000256" key="9">
    <source>
        <dbReference type="ARBA" id="ARBA00023002"/>
    </source>
</evidence>
<evidence type="ECO:0000313" key="18">
    <source>
        <dbReference type="Proteomes" id="UP001148299"/>
    </source>
</evidence>
<keyword evidence="6 14" id="KW-0479">Metal-binding</keyword>
<keyword evidence="18" id="KW-1185">Reference proteome</keyword>
<keyword evidence="10 14" id="KW-0408">Iron</keyword>
<dbReference type="PIRSF" id="PIRSF000345">
    <property type="entry name" value="OLE1"/>
    <property type="match status" value="1"/>
</dbReference>
<comment type="subcellular location">
    <subcellularLocation>
        <location evidence="1">Membrane</location>
        <topology evidence="1">Multi-pass membrane protein</topology>
    </subcellularLocation>
</comment>
<dbReference type="InterPro" id="IPR001522">
    <property type="entry name" value="FADS-1_CS"/>
</dbReference>
<evidence type="ECO:0000256" key="7">
    <source>
        <dbReference type="ARBA" id="ARBA00022832"/>
    </source>
</evidence>
<dbReference type="Proteomes" id="UP001148299">
    <property type="component" value="Unassembled WGS sequence"/>
</dbReference>
<dbReference type="GO" id="GO:0005506">
    <property type="term" value="F:iron ion binding"/>
    <property type="evidence" value="ECO:0007669"/>
    <property type="project" value="TreeGrafter"/>
</dbReference>
<evidence type="ECO:0000256" key="11">
    <source>
        <dbReference type="ARBA" id="ARBA00023098"/>
    </source>
</evidence>
<feature type="domain" description="Cytochrome b5 heme-binding" evidence="16">
    <location>
        <begin position="327"/>
        <end position="405"/>
    </location>
</feature>
<dbReference type="PRINTS" id="PR00075">
    <property type="entry name" value="FACDDSATRASE"/>
</dbReference>
<keyword evidence="11 14" id="KW-0443">Lipid metabolism</keyword>
<evidence type="ECO:0000256" key="13">
    <source>
        <dbReference type="ARBA" id="ARBA00023160"/>
    </source>
</evidence>
<comment type="function">
    <text evidence="14">Stearoyl-CoA desaturase that utilizes O(2) and electrons from reduced cytochrome b5 to introduce the first double bond into saturated fatty acyl-CoA substrates.</text>
</comment>
<evidence type="ECO:0000256" key="10">
    <source>
        <dbReference type="ARBA" id="ARBA00023004"/>
    </source>
</evidence>
<evidence type="ECO:0000256" key="8">
    <source>
        <dbReference type="ARBA" id="ARBA00022989"/>
    </source>
</evidence>
<name>A0A9W9RDI3_PENBR</name>
<keyword evidence="3 14" id="KW-0444">Lipid biosynthesis</keyword>
<keyword evidence="12 15" id="KW-0472">Membrane</keyword>
<evidence type="ECO:0000313" key="17">
    <source>
        <dbReference type="EMBL" id="KAJ5358233.1"/>
    </source>
</evidence>
<evidence type="ECO:0000256" key="6">
    <source>
        <dbReference type="ARBA" id="ARBA00022723"/>
    </source>
</evidence>
<dbReference type="GO" id="GO:0004768">
    <property type="term" value="F:stearoyl-CoA 9-desaturase activity"/>
    <property type="evidence" value="ECO:0007669"/>
    <property type="project" value="UniProtKB-UniRule"/>
</dbReference>
<dbReference type="InterPro" id="IPR018506">
    <property type="entry name" value="Cyt_B5_heme-BS"/>
</dbReference>
<dbReference type="PROSITE" id="PS00476">
    <property type="entry name" value="FATTY_ACID_DESATUR_1"/>
    <property type="match status" value="1"/>
</dbReference>
<dbReference type="EC" id="1.14.19.1" evidence="14"/>
<keyword evidence="14" id="KW-0813">Transport</keyword>
<dbReference type="SMART" id="SM01117">
    <property type="entry name" value="Cyt-b5"/>
    <property type="match status" value="1"/>
</dbReference>
<keyword evidence="14" id="KW-0249">Electron transport</keyword>
<dbReference type="Gene3D" id="3.10.120.10">
    <property type="entry name" value="Cytochrome b5-like heme/steroid binding domain"/>
    <property type="match status" value="1"/>
</dbReference>
<comment type="similarity">
    <text evidence="2 14">Belongs to the fatty acid desaturase type 1 family.</text>
</comment>
<comment type="cofactor">
    <cofactor evidence="14">
        <name>Fe(2+)</name>
        <dbReference type="ChEBI" id="CHEBI:29033"/>
    </cofactor>
    <text evidence="14">Expected to bind 2 Fe(2+) ions per subunit.</text>
</comment>
<dbReference type="PROSITE" id="PS00191">
    <property type="entry name" value="CYTOCHROME_B5_1"/>
    <property type="match status" value="1"/>
</dbReference>
<dbReference type="Pfam" id="PF00487">
    <property type="entry name" value="FA_desaturase"/>
    <property type="match status" value="1"/>
</dbReference>
<dbReference type="InterPro" id="IPR015876">
    <property type="entry name" value="Acyl-CoA_DS"/>
</dbReference>
<protein>
    <recommendedName>
        <fullName evidence="14">Acyl-CoA desaturase</fullName>
        <ecNumber evidence="14">1.14.19.1</ecNumber>
    </recommendedName>
</protein>
<feature type="transmembrane region" description="Helical" evidence="15">
    <location>
        <begin position="36"/>
        <end position="55"/>
    </location>
</feature>
<sequence>MAIVHLASEDDTFHEDQITIFKDVYRLFQRIEWYRFSLLILLPAFGSVAACFVPLQGKTAIFSLVYYSLGMLSITAGYHRLWAHRSYEASTGVKLVLAILGTSSGQGTIQAWSKNHRAHHRYSDSDKDPYGVNYGLLYAHIGWTVLKRDTRLVGRVDFDDLSKDPVVKWQARHYLPLFVSMGFVIPTMTMGLLSGDWLGGLIYAGILRVFLVQQATCCVNSLAHWAGGKPFSSKGSPRDNLAVALITMGEGFHNFHHHFPRDYRNGIQWYSYDPTKWLISLLHWIGVVKNLKQFPKNEIEKSRLQERQLVLDGEKKMLDWGIPEENLPWMSLDEYKWESRLGRRLLLIDSIIYDVNSFIEHHPGGAGIISSNIGTDASKVFNGAIYDHSIAARNLLASMRHARLTKTIRGCVPAPHTSVRVVATRKCSIRRGRSS</sequence>
<evidence type="ECO:0000259" key="16">
    <source>
        <dbReference type="PROSITE" id="PS50255"/>
    </source>
</evidence>
<dbReference type="PANTHER" id="PTHR11351">
    <property type="entry name" value="ACYL-COA DESATURASE"/>
    <property type="match status" value="1"/>
</dbReference>
<feature type="transmembrane region" description="Helical" evidence="15">
    <location>
        <begin position="61"/>
        <end position="78"/>
    </location>
</feature>
<evidence type="ECO:0000256" key="4">
    <source>
        <dbReference type="ARBA" id="ARBA00022617"/>
    </source>
</evidence>
<dbReference type="InterPro" id="IPR005804">
    <property type="entry name" value="FA_desaturase_dom"/>
</dbReference>
<organism evidence="17 18">
    <name type="scientific">Penicillium brevicompactum</name>
    <dbReference type="NCBI Taxonomy" id="5074"/>
    <lineage>
        <taxon>Eukaryota</taxon>
        <taxon>Fungi</taxon>
        <taxon>Dikarya</taxon>
        <taxon>Ascomycota</taxon>
        <taxon>Pezizomycotina</taxon>
        <taxon>Eurotiomycetes</taxon>
        <taxon>Eurotiomycetidae</taxon>
        <taxon>Eurotiales</taxon>
        <taxon>Aspergillaceae</taxon>
        <taxon>Penicillium</taxon>
    </lineage>
</organism>
<dbReference type="GO" id="GO:0020037">
    <property type="term" value="F:heme binding"/>
    <property type="evidence" value="ECO:0007669"/>
    <property type="project" value="InterPro"/>
</dbReference>
<feature type="transmembrane region" description="Helical" evidence="15">
    <location>
        <begin position="174"/>
        <end position="195"/>
    </location>
</feature>
<keyword evidence="9 14" id="KW-0560">Oxidoreductase</keyword>
<keyword evidence="5 15" id="KW-0812">Transmembrane</keyword>
<evidence type="ECO:0000256" key="5">
    <source>
        <dbReference type="ARBA" id="ARBA00022692"/>
    </source>
</evidence>
<proteinExistence type="inferred from homology"/>
<gene>
    <name evidence="17" type="ORF">N7541_005391</name>
</gene>
<keyword evidence="4 14" id="KW-0349">Heme</keyword>
<evidence type="ECO:0000256" key="1">
    <source>
        <dbReference type="ARBA" id="ARBA00004141"/>
    </source>
</evidence>
<evidence type="ECO:0000256" key="2">
    <source>
        <dbReference type="ARBA" id="ARBA00009295"/>
    </source>
</evidence>
<dbReference type="PROSITE" id="PS50255">
    <property type="entry name" value="CYTOCHROME_B5_2"/>
    <property type="match status" value="1"/>
</dbReference>
<dbReference type="InterPro" id="IPR009160">
    <property type="entry name" value="Acyl-CoA_deSatase_haem/ster-bd"/>
</dbReference>
<dbReference type="Pfam" id="PF00173">
    <property type="entry name" value="Cyt-b5"/>
    <property type="match status" value="1"/>
</dbReference>
<dbReference type="InterPro" id="IPR036400">
    <property type="entry name" value="Cyt_B5-like_heme/steroid_sf"/>
</dbReference>
<dbReference type="GO" id="GO:0005789">
    <property type="term" value="C:endoplasmic reticulum membrane"/>
    <property type="evidence" value="ECO:0007669"/>
    <property type="project" value="TreeGrafter"/>
</dbReference>
<evidence type="ECO:0000256" key="15">
    <source>
        <dbReference type="SAM" id="Phobius"/>
    </source>
</evidence>
<dbReference type="AlphaFoldDB" id="A0A9W9RDI3"/>
<comment type="caution">
    <text evidence="17">The sequence shown here is derived from an EMBL/GenBank/DDBJ whole genome shotgun (WGS) entry which is preliminary data.</text>
</comment>
<dbReference type="CDD" id="cd03505">
    <property type="entry name" value="Delta9-FADS-like"/>
    <property type="match status" value="1"/>
</dbReference>
<keyword evidence="8 15" id="KW-1133">Transmembrane helix</keyword>
<accession>A0A9W9RDI3</accession>
<dbReference type="EMBL" id="JAPZBR010000003">
    <property type="protein sequence ID" value="KAJ5358233.1"/>
    <property type="molecule type" value="Genomic_DNA"/>
</dbReference>